<dbReference type="InterPro" id="IPR029045">
    <property type="entry name" value="ClpP/crotonase-like_dom_sf"/>
</dbReference>
<feature type="signal peptide" evidence="1">
    <location>
        <begin position="1"/>
        <end position="22"/>
    </location>
</feature>
<dbReference type="AlphaFoldDB" id="A0A916WMY4"/>
<accession>A0A916WMY4</accession>
<proteinExistence type="predicted"/>
<gene>
    <name evidence="2" type="ORF">GCM10011496_37570</name>
</gene>
<reference evidence="2" key="1">
    <citation type="journal article" date="2014" name="Int. J. Syst. Evol. Microbiol.">
        <title>Complete genome sequence of Corynebacterium casei LMG S-19264T (=DSM 44701T), isolated from a smear-ripened cheese.</title>
        <authorList>
            <consortium name="US DOE Joint Genome Institute (JGI-PGF)"/>
            <person name="Walter F."/>
            <person name="Albersmeier A."/>
            <person name="Kalinowski J."/>
            <person name="Ruckert C."/>
        </authorList>
    </citation>
    <scope>NUCLEOTIDE SEQUENCE</scope>
    <source>
        <strain evidence="2">CGMCC 1.15322</strain>
    </source>
</reference>
<organism evidence="2 3">
    <name type="scientific">Polaromonas eurypsychrophila</name>
    <dbReference type="NCBI Taxonomy" id="1614635"/>
    <lineage>
        <taxon>Bacteria</taxon>
        <taxon>Pseudomonadati</taxon>
        <taxon>Pseudomonadota</taxon>
        <taxon>Betaproteobacteria</taxon>
        <taxon>Burkholderiales</taxon>
        <taxon>Comamonadaceae</taxon>
        <taxon>Polaromonas</taxon>
    </lineage>
</organism>
<evidence type="ECO:0000313" key="3">
    <source>
        <dbReference type="Proteomes" id="UP000620596"/>
    </source>
</evidence>
<feature type="chain" id="PRO_5037135243" evidence="1">
    <location>
        <begin position="23"/>
        <end position="262"/>
    </location>
</feature>
<keyword evidence="3" id="KW-1185">Reference proteome</keyword>
<protein>
    <submittedName>
        <fullName evidence="2">Uncharacterized protein</fullName>
    </submittedName>
</protein>
<dbReference type="SUPFAM" id="SSF52096">
    <property type="entry name" value="ClpP/crotonase"/>
    <property type="match status" value="1"/>
</dbReference>
<dbReference type="EMBL" id="BMIG01000020">
    <property type="protein sequence ID" value="GGB13164.1"/>
    <property type="molecule type" value="Genomic_DNA"/>
</dbReference>
<evidence type="ECO:0000256" key="1">
    <source>
        <dbReference type="SAM" id="SignalP"/>
    </source>
</evidence>
<evidence type="ECO:0000313" key="2">
    <source>
        <dbReference type="EMBL" id="GGB13164.1"/>
    </source>
</evidence>
<sequence length="262" mass="28882">MLRAAFVLFAWLFFNAPAPAVAADISAHQQGVLIKGPIQKGDYAKIIQFVRYSDNYGRFARSVFLDSPGGDFDETVKIARLLEKNYAATHVVPGARCYSACFILWMSGVSRHVPSSASLGVHRINVKVNGQTMDPTSERFASIARGVENYMASLGTPRTILDKMNATASANMFVISQRWLADQHLLVALSYRMGFMEAAQMHCGPEPYAAAVKDKTPMTDEEARGWGAQIKRWMGCADELRARNQKADVLTIAALLDDTEVN</sequence>
<dbReference type="Proteomes" id="UP000620596">
    <property type="component" value="Unassembled WGS sequence"/>
</dbReference>
<keyword evidence="1" id="KW-0732">Signal</keyword>
<name>A0A916WMY4_9BURK</name>
<dbReference type="Gene3D" id="3.90.226.10">
    <property type="entry name" value="2-enoyl-CoA Hydratase, Chain A, domain 1"/>
    <property type="match status" value="1"/>
</dbReference>
<reference evidence="2" key="2">
    <citation type="submission" date="2020-09" db="EMBL/GenBank/DDBJ databases">
        <authorList>
            <person name="Sun Q."/>
            <person name="Zhou Y."/>
        </authorList>
    </citation>
    <scope>NUCLEOTIDE SEQUENCE</scope>
    <source>
        <strain evidence="2">CGMCC 1.15322</strain>
    </source>
</reference>
<comment type="caution">
    <text evidence="2">The sequence shown here is derived from an EMBL/GenBank/DDBJ whole genome shotgun (WGS) entry which is preliminary data.</text>
</comment>